<proteinExistence type="predicted"/>
<organism evidence="2 3">
    <name type="scientific">Petrolisthes manimaculis</name>
    <dbReference type="NCBI Taxonomy" id="1843537"/>
    <lineage>
        <taxon>Eukaryota</taxon>
        <taxon>Metazoa</taxon>
        <taxon>Ecdysozoa</taxon>
        <taxon>Arthropoda</taxon>
        <taxon>Crustacea</taxon>
        <taxon>Multicrustacea</taxon>
        <taxon>Malacostraca</taxon>
        <taxon>Eumalacostraca</taxon>
        <taxon>Eucarida</taxon>
        <taxon>Decapoda</taxon>
        <taxon>Pleocyemata</taxon>
        <taxon>Anomura</taxon>
        <taxon>Galatheoidea</taxon>
        <taxon>Porcellanidae</taxon>
        <taxon>Petrolisthes</taxon>
    </lineage>
</organism>
<accession>A0AAE1UBI0</accession>
<sequence>MVHHHHHHTCPIICVPGPPPPPPYLSNHLCSRSTTTTTTPVQSSVFQVEYILWSMTVMKIMSGSSSYAICSCSNILFTILLAFSNYRLFTNLSTSFALLSHTLQNQ</sequence>
<evidence type="ECO:0000313" key="3">
    <source>
        <dbReference type="Proteomes" id="UP001292094"/>
    </source>
</evidence>
<keyword evidence="1" id="KW-1133">Transmembrane helix</keyword>
<dbReference type="AlphaFoldDB" id="A0AAE1UBI0"/>
<keyword evidence="3" id="KW-1185">Reference proteome</keyword>
<comment type="caution">
    <text evidence="2">The sequence shown here is derived from an EMBL/GenBank/DDBJ whole genome shotgun (WGS) entry which is preliminary data.</text>
</comment>
<evidence type="ECO:0000313" key="2">
    <source>
        <dbReference type="EMBL" id="KAK4312634.1"/>
    </source>
</evidence>
<dbReference type="Proteomes" id="UP001292094">
    <property type="component" value="Unassembled WGS sequence"/>
</dbReference>
<dbReference type="EMBL" id="JAWZYT010001394">
    <property type="protein sequence ID" value="KAK4312634.1"/>
    <property type="molecule type" value="Genomic_DNA"/>
</dbReference>
<protein>
    <submittedName>
        <fullName evidence="2">Uncharacterized protein</fullName>
    </submittedName>
</protein>
<name>A0AAE1UBI0_9EUCA</name>
<keyword evidence="1" id="KW-0812">Transmembrane</keyword>
<gene>
    <name evidence="2" type="ORF">Pmani_015975</name>
</gene>
<evidence type="ECO:0000256" key="1">
    <source>
        <dbReference type="SAM" id="Phobius"/>
    </source>
</evidence>
<keyword evidence="1" id="KW-0472">Membrane</keyword>
<reference evidence="2" key="1">
    <citation type="submission" date="2023-11" db="EMBL/GenBank/DDBJ databases">
        <title>Genome assemblies of two species of porcelain crab, Petrolisthes cinctipes and Petrolisthes manimaculis (Anomura: Porcellanidae).</title>
        <authorList>
            <person name="Angst P."/>
        </authorList>
    </citation>
    <scope>NUCLEOTIDE SEQUENCE</scope>
    <source>
        <strain evidence="2">PB745_02</strain>
        <tissue evidence="2">Gill</tissue>
    </source>
</reference>
<feature type="transmembrane region" description="Helical" evidence="1">
    <location>
        <begin position="67"/>
        <end position="86"/>
    </location>
</feature>